<dbReference type="PRINTS" id="PR00075">
    <property type="entry name" value="FACDDSATRASE"/>
</dbReference>
<dbReference type="RefSeq" id="WP_081128941.1">
    <property type="nucleotide sequence ID" value="NZ_DAHXOC010000007.1"/>
</dbReference>
<evidence type="ECO:0000256" key="6">
    <source>
        <dbReference type="ARBA" id="ARBA00022989"/>
    </source>
</evidence>
<dbReference type="GO" id="GO:0016717">
    <property type="term" value="F:oxidoreductase activity, acting on paired donors, with oxidation of a pair of donors resulting in the reduction of molecular oxygen to two molecules of water"/>
    <property type="evidence" value="ECO:0007669"/>
    <property type="project" value="InterPro"/>
</dbReference>
<evidence type="ECO:0000256" key="8">
    <source>
        <dbReference type="ARBA" id="ARBA00023004"/>
    </source>
</evidence>
<proteinExistence type="inferred from homology"/>
<keyword evidence="6 12" id="KW-1133">Transmembrane helix</keyword>
<evidence type="ECO:0000256" key="12">
    <source>
        <dbReference type="SAM" id="Phobius"/>
    </source>
</evidence>
<evidence type="ECO:0000313" key="14">
    <source>
        <dbReference type="EMBL" id="THD10333.1"/>
    </source>
</evidence>
<organism evidence="14 15">
    <name type="scientific">Metallibacterium scheffleri</name>
    <dbReference type="NCBI Taxonomy" id="993689"/>
    <lineage>
        <taxon>Bacteria</taxon>
        <taxon>Pseudomonadati</taxon>
        <taxon>Pseudomonadota</taxon>
        <taxon>Gammaproteobacteria</taxon>
        <taxon>Lysobacterales</taxon>
        <taxon>Rhodanobacteraceae</taxon>
        <taxon>Metallibacterium</taxon>
    </lineage>
</organism>
<evidence type="ECO:0000256" key="5">
    <source>
        <dbReference type="ARBA" id="ARBA00022832"/>
    </source>
</evidence>
<keyword evidence="3" id="KW-0444">Lipid biosynthesis</keyword>
<protein>
    <submittedName>
        <fullName evidence="14">Acyl-CoA desaturase</fullName>
    </submittedName>
</protein>
<dbReference type="InterPro" id="IPR005804">
    <property type="entry name" value="FA_desaturase_dom"/>
</dbReference>
<comment type="caution">
    <text evidence="14">The sequence shown here is derived from an EMBL/GenBank/DDBJ whole genome shotgun (WGS) entry which is preliminary data.</text>
</comment>
<evidence type="ECO:0000256" key="11">
    <source>
        <dbReference type="ARBA" id="ARBA00023160"/>
    </source>
</evidence>
<dbReference type="GO" id="GO:0016020">
    <property type="term" value="C:membrane"/>
    <property type="evidence" value="ECO:0007669"/>
    <property type="project" value="UniProtKB-SubCell"/>
</dbReference>
<comment type="subcellular location">
    <subcellularLocation>
        <location evidence="1">Membrane</location>
        <topology evidence="1">Multi-pass membrane protein</topology>
    </subcellularLocation>
</comment>
<feature type="transmembrane region" description="Helical" evidence="12">
    <location>
        <begin position="50"/>
        <end position="73"/>
    </location>
</feature>
<reference evidence="14 15" key="1">
    <citation type="submission" date="2017-02" db="EMBL/GenBank/DDBJ databases">
        <title>Whole genome sequencing of Metallibacterium scheffleri DSM 24874 (T).</title>
        <authorList>
            <person name="Kumar S."/>
            <person name="Patil P."/>
            <person name="Patil P.B."/>
        </authorList>
    </citation>
    <scope>NUCLEOTIDE SEQUENCE [LARGE SCALE GENOMIC DNA]</scope>
    <source>
        <strain evidence="14 15">DSM 24874</strain>
    </source>
</reference>
<keyword evidence="11" id="KW-0275">Fatty acid biosynthesis</keyword>
<evidence type="ECO:0000256" key="10">
    <source>
        <dbReference type="ARBA" id="ARBA00023136"/>
    </source>
</evidence>
<dbReference type="EMBL" id="MWQO01000029">
    <property type="protein sequence ID" value="THD10333.1"/>
    <property type="molecule type" value="Genomic_DNA"/>
</dbReference>
<dbReference type="STRING" id="993689.GCA_002077135_02949"/>
<evidence type="ECO:0000256" key="1">
    <source>
        <dbReference type="ARBA" id="ARBA00004141"/>
    </source>
</evidence>
<dbReference type="Proteomes" id="UP000307749">
    <property type="component" value="Unassembled WGS sequence"/>
</dbReference>
<dbReference type="OrthoDB" id="19906at2"/>
<dbReference type="InterPro" id="IPR015876">
    <property type="entry name" value="Acyl-CoA_DS"/>
</dbReference>
<evidence type="ECO:0000256" key="7">
    <source>
        <dbReference type="ARBA" id="ARBA00023002"/>
    </source>
</evidence>
<keyword evidence="9" id="KW-0443">Lipid metabolism</keyword>
<feature type="transmembrane region" description="Helical" evidence="12">
    <location>
        <begin position="181"/>
        <end position="202"/>
    </location>
</feature>
<sequence length="318" mass="36380">MPSFSTPTPTSRPIARIWTVLRQWFDTAPIEGAGITADHGIDWLRVLPFVALHVACLAVIWVGVSWTAVLVALELYVLRMFAITGFYHRYFAHRAFRTSRAAQLVFAILGASAVQRGPLWWAAHHRHHHKHADTERDPHSPRRGFWWSHMGWFLSRSGFQPDLSAVQDLRRYPELRWLDRFDIAVPIALAAGLFALGLWLQHAAPQLHTSGAQLVVWGFCISTVVLIHVTVTINSLAHKFGTRRYDTRDDSRNNFWLALLTFGEGWHNNHHHFPGAARQGFRWWEIDLTYYGLRLLAACGLIWDLRPVPAGLRRLGRG</sequence>
<feature type="transmembrane region" description="Helical" evidence="12">
    <location>
        <begin position="214"/>
        <end position="237"/>
    </location>
</feature>
<comment type="similarity">
    <text evidence="2">Belongs to the fatty acid desaturase type 2 family.</text>
</comment>
<dbReference type="AlphaFoldDB" id="A0A4S3KN25"/>
<dbReference type="GO" id="GO:0006633">
    <property type="term" value="P:fatty acid biosynthetic process"/>
    <property type="evidence" value="ECO:0007669"/>
    <property type="project" value="UniProtKB-KW"/>
</dbReference>
<evidence type="ECO:0000256" key="3">
    <source>
        <dbReference type="ARBA" id="ARBA00022516"/>
    </source>
</evidence>
<dbReference type="PANTHER" id="PTHR11351">
    <property type="entry name" value="ACYL-COA DESATURASE"/>
    <property type="match status" value="1"/>
</dbReference>
<evidence type="ECO:0000256" key="4">
    <source>
        <dbReference type="ARBA" id="ARBA00022692"/>
    </source>
</evidence>
<keyword evidence="15" id="KW-1185">Reference proteome</keyword>
<dbReference type="CDD" id="cd03505">
    <property type="entry name" value="Delta9-FADS-like"/>
    <property type="match status" value="1"/>
</dbReference>
<keyword evidence="5" id="KW-0276">Fatty acid metabolism</keyword>
<accession>A0A4S3KN25</accession>
<dbReference type="PANTHER" id="PTHR11351:SF31">
    <property type="entry name" value="DESATURASE 1, ISOFORM A-RELATED"/>
    <property type="match status" value="1"/>
</dbReference>
<keyword evidence="7" id="KW-0560">Oxidoreductase</keyword>
<keyword evidence="10 12" id="KW-0472">Membrane</keyword>
<name>A0A4S3KN25_9GAMM</name>
<keyword evidence="8" id="KW-0408">Iron</keyword>
<keyword evidence="4 12" id="KW-0812">Transmembrane</keyword>
<evidence type="ECO:0000259" key="13">
    <source>
        <dbReference type="Pfam" id="PF00487"/>
    </source>
</evidence>
<dbReference type="Pfam" id="PF00487">
    <property type="entry name" value="FA_desaturase"/>
    <property type="match status" value="1"/>
</dbReference>
<evidence type="ECO:0000256" key="9">
    <source>
        <dbReference type="ARBA" id="ARBA00023098"/>
    </source>
</evidence>
<evidence type="ECO:0000256" key="2">
    <source>
        <dbReference type="ARBA" id="ARBA00008749"/>
    </source>
</evidence>
<gene>
    <name evidence="14" type="ORF">B1806_08865</name>
</gene>
<feature type="domain" description="Fatty acid desaturase" evidence="13">
    <location>
        <begin position="65"/>
        <end position="290"/>
    </location>
</feature>
<evidence type="ECO:0000313" key="15">
    <source>
        <dbReference type="Proteomes" id="UP000307749"/>
    </source>
</evidence>